<name>A0A6S6SJZ6_9BACT</name>
<reference evidence="2" key="1">
    <citation type="submission" date="2020-01" db="EMBL/GenBank/DDBJ databases">
        <authorList>
            <person name="Meier V. D."/>
            <person name="Meier V D."/>
        </authorList>
    </citation>
    <scope>NUCLEOTIDE SEQUENCE</scope>
    <source>
        <strain evidence="2">HLG_WM_MAG_05</strain>
    </source>
</reference>
<sequence>MVSLIDTNIIIRFLVGDHEEHLEIATEIFTKVERGEIEVEILEAVVMEALFVMVKFYKLPKSEVIADLKRLIALRGVVGDKVLLIETLNIVEDKNIDFVDALICAKSRLQGYGKLSFDKDVNKKC</sequence>
<protein>
    <submittedName>
        <fullName evidence="2">Predicted nucleic acid-binding protein, contains PIN domain</fullName>
    </submittedName>
</protein>
<accession>A0A6S6SJZ6</accession>
<gene>
    <name evidence="2" type="ORF">HELGO_WM12824</name>
</gene>
<dbReference type="Pfam" id="PF01850">
    <property type="entry name" value="PIN"/>
    <property type="match status" value="1"/>
</dbReference>
<dbReference type="EMBL" id="CACVAU010000022">
    <property type="protein sequence ID" value="CAA6806509.1"/>
    <property type="molecule type" value="Genomic_DNA"/>
</dbReference>
<organism evidence="2">
    <name type="scientific">uncultured Sulfurovum sp</name>
    <dbReference type="NCBI Taxonomy" id="269237"/>
    <lineage>
        <taxon>Bacteria</taxon>
        <taxon>Pseudomonadati</taxon>
        <taxon>Campylobacterota</taxon>
        <taxon>Epsilonproteobacteria</taxon>
        <taxon>Campylobacterales</taxon>
        <taxon>Sulfurovaceae</taxon>
        <taxon>Sulfurovum</taxon>
        <taxon>environmental samples</taxon>
    </lineage>
</organism>
<dbReference type="Gene3D" id="3.40.50.1010">
    <property type="entry name" value="5'-nuclease"/>
    <property type="match status" value="1"/>
</dbReference>
<dbReference type="InterPro" id="IPR029060">
    <property type="entry name" value="PIN-like_dom_sf"/>
</dbReference>
<proteinExistence type="predicted"/>
<dbReference type="InterPro" id="IPR002716">
    <property type="entry name" value="PIN_dom"/>
</dbReference>
<evidence type="ECO:0000313" key="2">
    <source>
        <dbReference type="EMBL" id="CAA6806509.1"/>
    </source>
</evidence>
<dbReference type="SUPFAM" id="SSF88723">
    <property type="entry name" value="PIN domain-like"/>
    <property type="match status" value="1"/>
</dbReference>
<dbReference type="AlphaFoldDB" id="A0A6S6SJZ6"/>
<evidence type="ECO:0000259" key="1">
    <source>
        <dbReference type="Pfam" id="PF01850"/>
    </source>
</evidence>
<feature type="domain" description="PIN" evidence="1">
    <location>
        <begin position="4"/>
        <end position="123"/>
    </location>
</feature>